<sequence length="557" mass="61952">MTANFFKGALLASVLVLPAGLAQAQDDDRAILTIVPQQLTAWVENYNPFNTTTVLPTVIDFMYEPLVIFNALQGGTPEYRLAESYEYSDDLLTLTFTLREGLTWSDGMPLTANDVAFTFDLMAEYPALDARAVWPKLDSVTAVDDRTVEIRMKEVDAGLIYQLVQVYTVPEHIWAEVGDPVTYSNNTTVGSGPLTEIERFTPQEYIQCANPNYWDAESLHVDCVRLPQLANNDQVLTAAANGELDWFGSFLPDIERTYVGTDPDNHGYWFPAGSPVFFSLNMETSEPGLDEAFNDVAFRRAFSMAMDRQAMVDIAGYGYPTVNDYPSGLGRAYHSWNNPEVEAEYGQYTQFDIEGARALLDEAGYSDVDGDGFIDSPSGEPIAFSIIVPNGWTDWVNTVQLAVEGLNELGINASMQTPESPAWTDQLIAGDYQAAINSVTTGVTPHYFMDQSLHSRHIGQSRFQSSRYTNPELDAALDAFNGTTDEAEQTEIMNEIQMLIAADMPLINVFNNPLWYEYNTARFTGFFNADNPVARPVVYSGVPERLLHLLALRPVED</sequence>
<dbReference type="Gene3D" id="3.40.190.10">
    <property type="entry name" value="Periplasmic binding protein-like II"/>
    <property type="match status" value="1"/>
</dbReference>
<comment type="subcellular location">
    <subcellularLocation>
        <location evidence="1">Periplasm</location>
    </subcellularLocation>
</comment>
<evidence type="ECO:0000259" key="5">
    <source>
        <dbReference type="Pfam" id="PF00496"/>
    </source>
</evidence>
<evidence type="ECO:0000256" key="4">
    <source>
        <dbReference type="SAM" id="SignalP"/>
    </source>
</evidence>
<dbReference type="EMBL" id="CP107716">
    <property type="protein sequence ID" value="UYQ73211.1"/>
    <property type="molecule type" value="Genomic_DNA"/>
</dbReference>
<dbReference type="Gene3D" id="3.10.105.10">
    <property type="entry name" value="Dipeptide-binding Protein, Domain 3"/>
    <property type="match status" value="1"/>
</dbReference>
<evidence type="ECO:0000313" key="6">
    <source>
        <dbReference type="EMBL" id="UYQ73211.1"/>
    </source>
</evidence>
<evidence type="ECO:0000256" key="2">
    <source>
        <dbReference type="ARBA" id="ARBA00005695"/>
    </source>
</evidence>
<gene>
    <name evidence="6" type="ORF">OF122_05460</name>
</gene>
<dbReference type="Pfam" id="PF00496">
    <property type="entry name" value="SBP_bac_5"/>
    <property type="match status" value="1"/>
</dbReference>
<accession>A0ABY6IRX2</accession>
<evidence type="ECO:0000313" key="7">
    <source>
        <dbReference type="Proteomes" id="UP001163882"/>
    </source>
</evidence>
<feature type="domain" description="Solute-binding protein family 5" evidence="5">
    <location>
        <begin position="77"/>
        <end position="458"/>
    </location>
</feature>
<keyword evidence="3 4" id="KW-0732">Signal</keyword>
<name>A0ABY6IRX2_9HYPH</name>
<dbReference type="CDD" id="cd08509">
    <property type="entry name" value="PBP2_TmCBP_oligosaccharides_like"/>
    <property type="match status" value="1"/>
</dbReference>
<proteinExistence type="inferred from homology"/>
<dbReference type="PANTHER" id="PTHR30290">
    <property type="entry name" value="PERIPLASMIC BINDING COMPONENT OF ABC TRANSPORTER"/>
    <property type="match status" value="1"/>
</dbReference>
<feature type="chain" id="PRO_5045583279" evidence="4">
    <location>
        <begin position="25"/>
        <end position="557"/>
    </location>
</feature>
<dbReference type="SUPFAM" id="SSF53850">
    <property type="entry name" value="Periplasmic binding protein-like II"/>
    <property type="match status" value="1"/>
</dbReference>
<feature type="signal peptide" evidence="4">
    <location>
        <begin position="1"/>
        <end position="24"/>
    </location>
</feature>
<evidence type="ECO:0000256" key="1">
    <source>
        <dbReference type="ARBA" id="ARBA00004418"/>
    </source>
</evidence>
<dbReference type="Gene3D" id="3.90.76.10">
    <property type="entry name" value="Dipeptide-binding Protein, Domain 1"/>
    <property type="match status" value="1"/>
</dbReference>
<organism evidence="6 7">
    <name type="scientific">Pelagibacterium flavum</name>
    <dbReference type="NCBI Taxonomy" id="2984530"/>
    <lineage>
        <taxon>Bacteria</taxon>
        <taxon>Pseudomonadati</taxon>
        <taxon>Pseudomonadota</taxon>
        <taxon>Alphaproteobacteria</taxon>
        <taxon>Hyphomicrobiales</taxon>
        <taxon>Devosiaceae</taxon>
        <taxon>Pelagibacterium</taxon>
    </lineage>
</organism>
<dbReference type="RefSeq" id="WP_264226799.1">
    <property type="nucleotide sequence ID" value="NZ_CP107716.1"/>
</dbReference>
<dbReference type="PIRSF" id="PIRSF002741">
    <property type="entry name" value="MppA"/>
    <property type="match status" value="1"/>
</dbReference>
<dbReference type="Proteomes" id="UP001163882">
    <property type="component" value="Chromosome"/>
</dbReference>
<evidence type="ECO:0000256" key="3">
    <source>
        <dbReference type="ARBA" id="ARBA00022729"/>
    </source>
</evidence>
<comment type="similarity">
    <text evidence="2">Belongs to the bacterial solute-binding protein 5 family.</text>
</comment>
<dbReference type="InterPro" id="IPR000914">
    <property type="entry name" value="SBP_5_dom"/>
</dbReference>
<dbReference type="PANTHER" id="PTHR30290:SF38">
    <property type="entry name" value="D,D-DIPEPTIDE-BINDING PERIPLASMIC PROTEIN DDPA-RELATED"/>
    <property type="match status" value="1"/>
</dbReference>
<dbReference type="InterPro" id="IPR030678">
    <property type="entry name" value="Peptide/Ni-bd"/>
</dbReference>
<protein>
    <submittedName>
        <fullName evidence="6">ABC transporter substrate-binding protein</fullName>
    </submittedName>
</protein>
<reference evidence="6" key="1">
    <citation type="submission" date="2022-10" db="EMBL/GenBank/DDBJ databases">
        <title>YIM 151497 complete genome.</title>
        <authorList>
            <person name="Chen X."/>
        </authorList>
    </citation>
    <scope>NUCLEOTIDE SEQUENCE</scope>
    <source>
        <strain evidence="6">YIM 151497</strain>
    </source>
</reference>
<dbReference type="InterPro" id="IPR039424">
    <property type="entry name" value="SBP_5"/>
</dbReference>
<keyword evidence="7" id="KW-1185">Reference proteome</keyword>